<reference evidence="1 2" key="1">
    <citation type="submission" date="2019-07" db="EMBL/GenBank/DDBJ databases">
        <title>Paenibacillus ottowii sp. nov. isolated from a fermentation system processing bovine manure.</title>
        <authorList>
            <person name="Velazquez L.F."/>
            <person name="Rajbanshi S."/>
            <person name="Guan S."/>
            <person name="Hinchee M."/>
            <person name="Welsh A."/>
        </authorList>
    </citation>
    <scope>NUCLEOTIDE SEQUENCE [LARGE SCALE GENOMIC DNA]</scope>
    <source>
        <strain evidence="1 2">MS2379</strain>
    </source>
</reference>
<name>A0ABY3B0W2_9BACL</name>
<accession>A0ABY3B0W2</accession>
<evidence type="ECO:0000313" key="2">
    <source>
        <dbReference type="Proteomes" id="UP000319219"/>
    </source>
</evidence>
<proteinExistence type="predicted"/>
<dbReference type="EMBL" id="VIJZ01000008">
    <property type="protein sequence ID" value="TQR97322.1"/>
    <property type="molecule type" value="Genomic_DNA"/>
</dbReference>
<protein>
    <submittedName>
        <fullName evidence="1">Uncharacterized protein</fullName>
    </submittedName>
</protein>
<gene>
    <name evidence="1" type="ORF">FKV70_19005</name>
</gene>
<organism evidence="1 2">
    <name type="scientific">Paenibacillus ottowii</name>
    <dbReference type="NCBI Taxonomy" id="2315729"/>
    <lineage>
        <taxon>Bacteria</taxon>
        <taxon>Bacillati</taxon>
        <taxon>Bacillota</taxon>
        <taxon>Bacilli</taxon>
        <taxon>Bacillales</taxon>
        <taxon>Paenibacillaceae</taxon>
        <taxon>Paenibacillus</taxon>
    </lineage>
</organism>
<dbReference type="RefSeq" id="WP_142613836.1">
    <property type="nucleotide sequence ID" value="NZ_VIJZ01000008.1"/>
</dbReference>
<comment type="caution">
    <text evidence="1">The sequence shown here is derived from an EMBL/GenBank/DDBJ whole genome shotgun (WGS) entry which is preliminary data.</text>
</comment>
<evidence type="ECO:0000313" key="1">
    <source>
        <dbReference type="EMBL" id="TQR97322.1"/>
    </source>
</evidence>
<keyword evidence="2" id="KW-1185">Reference proteome</keyword>
<sequence length="90" mass="10872">MFNPKVWHEDDKIMHTMDPLYELPFLHNTVYLDIGKILKLEHHGNTVYVKGEQENMIMVDVGYKSMKGLREYSHEIPTWMKEDFNRFLKE</sequence>
<dbReference type="Proteomes" id="UP000319219">
    <property type="component" value="Unassembled WGS sequence"/>
</dbReference>